<proteinExistence type="predicted"/>
<keyword evidence="7" id="KW-1185">Reference proteome</keyword>
<dbReference type="PROSITE" id="PS50887">
    <property type="entry name" value="GGDEF"/>
    <property type="match status" value="1"/>
</dbReference>
<feature type="coiled-coil region" evidence="2">
    <location>
        <begin position="132"/>
        <end position="159"/>
    </location>
</feature>
<dbReference type="SMART" id="SM00448">
    <property type="entry name" value="REC"/>
    <property type="match status" value="1"/>
</dbReference>
<evidence type="ECO:0000259" key="4">
    <source>
        <dbReference type="PROSITE" id="PS50883"/>
    </source>
</evidence>
<dbReference type="Gene3D" id="3.40.50.2300">
    <property type="match status" value="1"/>
</dbReference>
<evidence type="ECO:0000313" key="7">
    <source>
        <dbReference type="Proteomes" id="UP001600165"/>
    </source>
</evidence>
<keyword evidence="2" id="KW-0175">Coiled coil</keyword>
<feature type="domain" description="GGDEF" evidence="5">
    <location>
        <begin position="195"/>
        <end position="328"/>
    </location>
</feature>
<dbReference type="Gene3D" id="3.30.70.270">
    <property type="match status" value="1"/>
</dbReference>
<feature type="domain" description="EAL" evidence="4">
    <location>
        <begin position="337"/>
        <end position="593"/>
    </location>
</feature>
<feature type="domain" description="Response regulatory" evidence="3">
    <location>
        <begin position="10"/>
        <end position="126"/>
    </location>
</feature>
<dbReference type="CDD" id="cd01949">
    <property type="entry name" value="GGDEF"/>
    <property type="match status" value="1"/>
</dbReference>
<dbReference type="PROSITE" id="PS50883">
    <property type="entry name" value="EAL"/>
    <property type="match status" value="1"/>
</dbReference>
<name>A0ABW6IHI6_9CYAN</name>
<evidence type="ECO:0000259" key="3">
    <source>
        <dbReference type="PROSITE" id="PS50110"/>
    </source>
</evidence>
<dbReference type="SUPFAM" id="SSF141868">
    <property type="entry name" value="EAL domain-like"/>
    <property type="match status" value="1"/>
</dbReference>
<dbReference type="Pfam" id="PF00072">
    <property type="entry name" value="Response_reg"/>
    <property type="match status" value="1"/>
</dbReference>
<dbReference type="EMBL" id="JBHZOL010000089">
    <property type="protein sequence ID" value="MFE4107668.1"/>
    <property type="molecule type" value="Genomic_DNA"/>
</dbReference>
<dbReference type="Pfam" id="PF00990">
    <property type="entry name" value="GGDEF"/>
    <property type="match status" value="1"/>
</dbReference>
<dbReference type="InterPro" id="IPR001789">
    <property type="entry name" value="Sig_transdc_resp-reg_receiver"/>
</dbReference>
<dbReference type="InterPro" id="IPR011006">
    <property type="entry name" value="CheY-like_superfamily"/>
</dbReference>
<dbReference type="SUPFAM" id="SSF55073">
    <property type="entry name" value="Nucleotide cyclase"/>
    <property type="match status" value="1"/>
</dbReference>
<accession>A0ABW6IHI6</accession>
<keyword evidence="1" id="KW-0597">Phosphoprotein</keyword>
<dbReference type="InterPro" id="IPR000160">
    <property type="entry name" value="GGDEF_dom"/>
</dbReference>
<feature type="modified residue" description="4-aspartylphosphate" evidence="1">
    <location>
        <position position="59"/>
    </location>
</feature>
<gene>
    <name evidence="6" type="ORF">ACFVKH_15350</name>
</gene>
<dbReference type="InterPro" id="IPR001633">
    <property type="entry name" value="EAL_dom"/>
</dbReference>
<evidence type="ECO:0000256" key="1">
    <source>
        <dbReference type="PROSITE-ProRule" id="PRU00169"/>
    </source>
</evidence>
<dbReference type="InterPro" id="IPR035919">
    <property type="entry name" value="EAL_sf"/>
</dbReference>
<dbReference type="PANTHER" id="PTHR33121:SF70">
    <property type="entry name" value="SIGNALING PROTEIN YKOW"/>
    <property type="match status" value="1"/>
</dbReference>
<dbReference type="SUPFAM" id="SSF52172">
    <property type="entry name" value="CheY-like"/>
    <property type="match status" value="1"/>
</dbReference>
<dbReference type="InterPro" id="IPR050706">
    <property type="entry name" value="Cyclic-di-GMP_PDE-like"/>
</dbReference>
<dbReference type="InterPro" id="IPR043128">
    <property type="entry name" value="Rev_trsase/Diguanyl_cyclase"/>
</dbReference>
<dbReference type="Proteomes" id="UP001600165">
    <property type="component" value="Unassembled WGS sequence"/>
</dbReference>
<dbReference type="NCBIfam" id="TIGR00254">
    <property type="entry name" value="GGDEF"/>
    <property type="match status" value="1"/>
</dbReference>
<dbReference type="CDD" id="cd01948">
    <property type="entry name" value="EAL"/>
    <property type="match status" value="1"/>
</dbReference>
<sequence length="596" mass="66724">MQSPPATSSSILIVDDNPDNLRLLSEVLTHEGYEVRKATSGSMAIKSVQTLLPDLILLDILMPEMSGYEVCQQLKTNPVTAAAPIIFLSALNDPFDKVKAFNVGAADYIAKPFQFEEVIARVRHQLALRAVNHELESLNVALEERVQERTQQLELANAQLLELAFQDKLTGLPNRTLFVQRLEKKLFKSQASENYDFAVLFIDCDRFKTINDALGHDAGDQLLKDVAERIKQLMPKRDVLSRFGEDEFALLLVDIASQQAVLQLADKILAAFAQPFSVRERDIFLSISMGIVLGDVHHTQPEHLLRDVNKALHQAKLSGQGRYQLFETSSRDESLQSLNLETDLRTAIEQQAIAVLYQPIINLQNGQIAGLEALAHWHHPTQGAIQPGVFISLAEETGLISEIDFLVMKQAAQQLQAWQKQQLVDADLSVSLNISPKHLAQNTLLRQVDYILEETKLSPQNLRVEITESSIVFDTEFSISMLQVLQERGLKLSLDDFGRSYSSLSALQRLPVNFLKIDQSFVQGLENQPLDDSIAALIVNIARTMHMEVIAEGIETSHQLTLVRELGCKLGQGYFFSKPQAAEATLALLREKQQFF</sequence>
<protein>
    <submittedName>
        <fullName evidence="6">EAL domain-containing protein</fullName>
    </submittedName>
</protein>
<comment type="caution">
    <text evidence="6">The sequence shown here is derived from an EMBL/GenBank/DDBJ whole genome shotgun (WGS) entry which is preliminary data.</text>
</comment>
<dbReference type="SMART" id="SM00052">
    <property type="entry name" value="EAL"/>
    <property type="match status" value="1"/>
</dbReference>
<evidence type="ECO:0000259" key="5">
    <source>
        <dbReference type="PROSITE" id="PS50887"/>
    </source>
</evidence>
<dbReference type="SMART" id="SM00267">
    <property type="entry name" value="GGDEF"/>
    <property type="match status" value="1"/>
</dbReference>
<evidence type="ECO:0000313" key="6">
    <source>
        <dbReference type="EMBL" id="MFE4107668.1"/>
    </source>
</evidence>
<dbReference type="PANTHER" id="PTHR33121">
    <property type="entry name" value="CYCLIC DI-GMP PHOSPHODIESTERASE PDEF"/>
    <property type="match status" value="1"/>
</dbReference>
<dbReference type="Gene3D" id="3.20.20.450">
    <property type="entry name" value="EAL domain"/>
    <property type="match status" value="1"/>
</dbReference>
<evidence type="ECO:0000256" key="2">
    <source>
        <dbReference type="SAM" id="Coils"/>
    </source>
</evidence>
<dbReference type="RefSeq" id="WP_377966610.1">
    <property type="nucleotide sequence ID" value="NZ_JBHZOL010000089.1"/>
</dbReference>
<dbReference type="PROSITE" id="PS50110">
    <property type="entry name" value="RESPONSE_REGULATORY"/>
    <property type="match status" value="1"/>
</dbReference>
<reference evidence="6 7" key="1">
    <citation type="submission" date="2024-10" db="EMBL/GenBank/DDBJ databases">
        <authorList>
            <person name="Ratan Roy A."/>
            <person name="Morales Sandoval P.H."/>
            <person name="De Los Santos Villalobos S."/>
            <person name="Chakraborty S."/>
            <person name="Mukherjee J."/>
        </authorList>
    </citation>
    <scope>NUCLEOTIDE SEQUENCE [LARGE SCALE GENOMIC DNA]</scope>
    <source>
        <strain evidence="6 7">S1</strain>
    </source>
</reference>
<dbReference type="InterPro" id="IPR029787">
    <property type="entry name" value="Nucleotide_cyclase"/>
</dbReference>
<organism evidence="6 7">
    <name type="scientific">Almyronema epifaneia S1</name>
    <dbReference type="NCBI Taxonomy" id="2991925"/>
    <lineage>
        <taxon>Bacteria</taxon>
        <taxon>Bacillati</taxon>
        <taxon>Cyanobacteriota</taxon>
        <taxon>Cyanophyceae</taxon>
        <taxon>Nodosilineales</taxon>
        <taxon>Nodosilineaceae</taxon>
        <taxon>Almyronema</taxon>
        <taxon>Almyronema epifaneia</taxon>
    </lineage>
</organism>
<dbReference type="Pfam" id="PF00563">
    <property type="entry name" value="EAL"/>
    <property type="match status" value="1"/>
</dbReference>